<name>A0ABQ0LME7_MYCCL</name>
<evidence type="ECO:0000256" key="3">
    <source>
        <dbReference type="ARBA" id="ARBA00013229"/>
    </source>
</evidence>
<accession>A0ABQ0LME7</accession>
<dbReference type="PANTHER" id="PTHR31321">
    <property type="entry name" value="ACYL-COA THIOESTER HYDROLASE YBHC-RELATED"/>
    <property type="match status" value="1"/>
</dbReference>
<evidence type="ECO:0000256" key="8">
    <source>
        <dbReference type="RuleBase" id="RU000589"/>
    </source>
</evidence>
<dbReference type="Gene3D" id="2.160.20.10">
    <property type="entry name" value="Single-stranded right-handed beta-helix, Pectin lyase-like"/>
    <property type="match status" value="1"/>
</dbReference>
<dbReference type="Proteomes" id="UP000815677">
    <property type="component" value="Unassembled WGS sequence"/>
</dbReference>
<feature type="active site" evidence="7">
    <location>
        <position position="184"/>
    </location>
</feature>
<protein>
    <recommendedName>
        <fullName evidence="3 8">Pectinesterase</fullName>
        <ecNumber evidence="3 8">3.1.1.11</ecNumber>
    </recommendedName>
</protein>
<keyword evidence="8" id="KW-0961">Cell wall biogenesis/degradation</keyword>
<evidence type="ECO:0000256" key="7">
    <source>
        <dbReference type="PROSITE-ProRule" id="PRU10040"/>
    </source>
</evidence>
<comment type="pathway">
    <text evidence="1 8">Glycan metabolism; pectin degradation; 2-dehydro-3-deoxy-D-gluconate from pectin: step 1/5.</text>
</comment>
<keyword evidence="4 8" id="KW-0378">Hydrolase</keyword>
<dbReference type="Pfam" id="PF01095">
    <property type="entry name" value="Pectinesterase"/>
    <property type="match status" value="1"/>
</dbReference>
<comment type="subcellular location">
    <subcellularLocation>
        <location evidence="8">Secreted</location>
    </subcellularLocation>
</comment>
<dbReference type="SUPFAM" id="SSF51126">
    <property type="entry name" value="Pectin lyase-like"/>
    <property type="match status" value="1"/>
</dbReference>
<dbReference type="InterPro" id="IPR011050">
    <property type="entry name" value="Pectin_lyase_fold/virulence"/>
</dbReference>
<keyword evidence="8" id="KW-0732">Signal</keyword>
<comment type="catalytic activity">
    <reaction evidence="6 8">
        <text>[(1-&gt;4)-alpha-D-galacturonosyl methyl ester](n) + n H2O = [(1-&gt;4)-alpha-D-galacturonosyl](n) + n methanol + n H(+)</text>
        <dbReference type="Rhea" id="RHEA:22380"/>
        <dbReference type="Rhea" id="RHEA-COMP:14570"/>
        <dbReference type="Rhea" id="RHEA-COMP:14573"/>
        <dbReference type="ChEBI" id="CHEBI:15377"/>
        <dbReference type="ChEBI" id="CHEBI:15378"/>
        <dbReference type="ChEBI" id="CHEBI:17790"/>
        <dbReference type="ChEBI" id="CHEBI:140522"/>
        <dbReference type="ChEBI" id="CHEBI:140523"/>
        <dbReference type="EC" id="3.1.1.11"/>
    </reaction>
</comment>
<evidence type="ECO:0000256" key="6">
    <source>
        <dbReference type="ARBA" id="ARBA00047928"/>
    </source>
</evidence>
<keyword evidence="5 8" id="KW-0063">Aspartyl esterase</keyword>
<dbReference type="PANTHER" id="PTHR31321:SF57">
    <property type="entry name" value="PECTINESTERASE 53-RELATED"/>
    <property type="match status" value="1"/>
</dbReference>
<sequence>MGFLHSALLCLLLGTTVLGASRTTPPSGALIVRAGTTNPGEYATFAAALAALPNDDSTQSIFIYPGTYTGQVDITREGPLTIYGYTTDTSNYVNNQVNIDAAGNATTAGSDDASGTVRVHKNNFAAYNINIRNTLGPGVQAIALSQYGSQVGFYGCGMYGYQDTLYANEGTQVYLKGYIEGAVDFIFGRQGSAYFGGNTIAQKAPGCITASGRETNDTNSYVFNQNTIILASGAASNTVDNFYLGRPWSDYAKVIFKNTVIESQINTAIWSIWSTATPNTDFVFYADYNTTGPGAQGIVRPSFAKLLTAAQAEEYSISSAVGSNYASWVDAAYIV</sequence>
<evidence type="ECO:0000313" key="11">
    <source>
        <dbReference type="Proteomes" id="UP000815677"/>
    </source>
</evidence>
<comment type="function">
    <text evidence="8">Involved in maceration and soft-rotting of plant tissue.</text>
</comment>
<reference evidence="10" key="1">
    <citation type="submission" date="2014-09" db="EMBL/GenBank/DDBJ databases">
        <title>Genome sequence of the luminous mushroom Mycena chlorophos for searching fungal bioluminescence genes.</title>
        <authorList>
            <person name="Tanaka Y."/>
            <person name="Kasuga D."/>
            <person name="Oba Y."/>
            <person name="Hase S."/>
            <person name="Sato K."/>
            <person name="Oba Y."/>
            <person name="Sakakibara Y."/>
        </authorList>
    </citation>
    <scope>NUCLEOTIDE SEQUENCE</scope>
</reference>
<evidence type="ECO:0000256" key="2">
    <source>
        <dbReference type="ARBA" id="ARBA00008891"/>
    </source>
</evidence>
<gene>
    <name evidence="10" type="ORF">MCHLO_08803</name>
</gene>
<dbReference type="PROSITE" id="PS00503">
    <property type="entry name" value="PECTINESTERASE_2"/>
    <property type="match status" value="1"/>
</dbReference>
<dbReference type="EC" id="3.1.1.11" evidence="3 8"/>
<feature type="chain" id="PRO_5044970185" description="Pectinesterase" evidence="8">
    <location>
        <begin position="20"/>
        <end position="335"/>
    </location>
</feature>
<dbReference type="InterPro" id="IPR012334">
    <property type="entry name" value="Pectin_lyas_fold"/>
</dbReference>
<dbReference type="InterPro" id="IPR033131">
    <property type="entry name" value="Pectinesterase_Asp_AS"/>
</dbReference>
<evidence type="ECO:0000256" key="5">
    <source>
        <dbReference type="ARBA" id="ARBA00023085"/>
    </source>
</evidence>
<evidence type="ECO:0000256" key="1">
    <source>
        <dbReference type="ARBA" id="ARBA00005184"/>
    </source>
</evidence>
<dbReference type="InterPro" id="IPR000070">
    <property type="entry name" value="Pectinesterase_cat"/>
</dbReference>
<organism evidence="10 11">
    <name type="scientific">Mycena chlorophos</name>
    <name type="common">Agaric fungus</name>
    <name type="synonym">Agaricus chlorophos</name>
    <dbReference type="NCBI Taxonomy" id="658473"/>
    <lineage>
        <taxon>Eukaryota</taxon>
        <taxon>Fungi</taxon>
        <taxon>Dikarya</taxon>
        <taxon>Basidiomycota</taxon>
        <taxon>Agaricomycotina</taxon>
        <taxon>Agaricomycetes</taxon>
        <taxon>Agaricomycetidae</taxon>
        <taxon>Agaricales</taxon>
        <taxon>Marasmiineae</taxon>
        <taxon>Mycenaceae</taxon>
        <taxon>Mycena</taxon>
    </lineage>
</organism>
<evidence type="ECO:0000256" key="4">
    <source>
        <dbReference type="ARBA" id="ARBA00022801"/>
    </source>
</evidence>
<feature type="domain" description="Pectinesterase catalytic" evidence="9">
    <location>
        <begin position="38"/>
        <end position="320"/>
    </location>
</feature>
<feature type="signal peptide" evidence="8">
    <location>
        <begin position="1"/>
        <end position="19"/>
    </location>
</feature>
<proteinExistence type="inferred from homology"/>
<comment type="similarity">
    <text evidence="2">Belongs to the pectinesterase family.</text>
</comment>
<dbReference type="EMBL" id="DF847307">
    <property type="protein sequence ID" value="GAT51682.1"/>
    <property type="molecule type" value="Genomic_DNA"/>
</dbReference>
<keyword evidence="8" id="KW-0964">Secreted</keyword>
<evidence type="ECO:0000259" key="9">
    <source>
        <dbReference type="Pfam" id="PF01095"/>
    </source>
</evidence>
<evidence type="ECO:0000313" key="10">
    <source>
        <dbReference type="EMBL" id="GAT51682.1"/>
    </source>
</evidence>
<keyword evidence="11" id="KW-1185">Reference proteome</keyword>